<feature type="transmembrane region" description="Helical" evidence="2">
    <location>
        <begin position="26"/>
        <end position="47"/>
    </location>
</feature>
<gene>
    <name evidence="3" type="ORF">FRACYDRAFT_249817</name>
</gene>
<keyword evidence="4" id="KW-1185">Reference proteome</keyword>
<proteinExistence type="predicted"/>
<feature type="transmembrane region" description="Helical" evidence="2">
    <location>
        <begin position="183"/>
        <end position="204"/>
    </location>
</feature>
<protein>
    <submittedName>
        <fullName evidence="3">Uncharacterized protein</fullName>
    </submittedName>
</protein>
<dbReference type="AlphaFoldDB" id="A0A1E7ERM1"/>
<sequence length="317" mass="34671">MPIENDDIDDIDNKNSSSLTSREMRASAFIFLFMISCGLSALILGCIQNFDCKTIRFPQDNVRNGTSPGSFGSGPFTYSFSGVHYTFGANNSASVNEGYTAAENLWQVCRSYKGINQDLNRSQLLSHSHNDVSIMTVQGMAISACLLGSVLILGVCTVPYCGLACGPINELRDKFVDRCEIDIGFKCGFASTILWFVTGILIFCKRPPGKYEEDCLTQYLQMSSEAAAERRMEKERAATESCTSSLNNNNGRGDNQNMSSTTTTNENIKINNNSSSTKQSPSVVAVVEQEHTNDDCGDDENPIFHSAIDFVSDDTTS</sequence>
<feature type="compositionally biased region" description="Low complexity" evidence="1">
    <location>
        <begin position="247"/>
        <end position="278"/>
    </location>
</feature>
<dbReference type="KEGG" id="fcy:FRACYDRAFT_249817"/>
<keyword evidence="2" id="KW-1133">Transmembrane helix</keyword>
<feature type="transmembrane region" description="Helical" evidence="2">
    <location>
        <begin position="141"/>
        <end position="163"/>
    </location>
</feature>
<feature type="region of interest" description="Disordered" evidence="1">
    <location>
        <begin position="241"/>
        <end position="282"/>
    </location>
</feature>
<evidence type="ECO:0000256" key="1">
    <source>
        <dbReference type="SAM" id="MobiDB-lite"/>
    </source>
</evidence>
<evidence type="ECO:0000313" key="3">
    <source>
        <dbReference type="EMBL" id="OEU08479.1"/>
    </source>
</evidence>
<evidence type="ECO:0000256" key="2">
    <source>
        <dbReference type="SAM" id="Phobius"/>
    </source>
</evidence>
<name>A0A1E7ERM1_9STRA</name>
<dbReference type="Proteomes" id="UP000095751">
    <property type="component" value="Unassembled WGS sequence"/>
</dbReference>
<accession>A0A1E7ERM1</accession>
<dbReference type="EMBL" id="KV784380">
    <property type="protein sequence ID" value="OEU08479.1"/>
    <property type="molecule type" value="Genomic_DNA"/>
</dbReference>
<organism evidence="3 4">
    <name type="scientific">Fragilariopsis cylindrus CCMP1102</name>
    <dbReference type="NCBI Taxonomy" id="635003"/>
    <lineage>
        <taxon>Eukaryota</taxon>
        <taxon>Sar</taxon>
        <taxon>Stramenopiles</taxon>
        <taxon>Ochrophyta</taxon>
        <taxon>Bacillariophyta</taxon>
        <taxon>Bacillariophyceae</taxon>
        <taxon>Bacillariophycidae</taxon>
        <taxon>Bacillariales</taxon>
        <taxon>Bacillariaceae</taxon>
        <taxon>Fragilariopsis</taxon>
    </lineage>
</organism>
<dbReference type="InParanoid" id="A0A1E7ERM1"/>
<reference evidence="3 4" key="1">
    <citation type="submission" date="2016-09" db="EMBL/GenBank/DDBJ databases">
        <title>Extensive genetic diversity and differential bi-allelic expression allows diatom success in the polar Southern Ocean.</title>
        <authorList>
            <consortium name="DOE Joint Genome Institute"/>
            <person name="Mock T."/>
            <person name="Otillar R.P."/>
            <person name="Strauss J."/>
            <person name="Dupont C."/>
            <person name="Frickenhaus S."/>
            <person name="Maumus F."/>
            <person name="Mcmullan M."/>
            <person name="Sanges R."/>
            <person name="Schmutz J."/>
            <person name="Toseland A."/>
            <person name="Valas R."/>
            <person name="Veluchamy A."/>
            <person name="Ward B.J."/>
            <person name="Allen A."/>
            <person name="Barry K."/>
            <person name="Falciatore A."/>
            <person name="Ferrante M."/>
            <person name="Fortunato A.E."/>
            <person name="Gloeckner G."/>
            <person name="Gruber A."/>
            <person name="Hipkin R."/>
            <person name="Janech M."/>
            <person name="Kroth P."/>
            <person name="Leese F."/>
            <person name="Lindquist E."/>
            <person name="Lyon B.R."/>
            <person name="Martin J."/>
            <person name="Mayer C."/>
            <person name="Parker M."/>
            <person name="Quesneville H."/>
            <person name="Raymond J."/>
            <person name="Uhlig C."/>
            <person name="Valentin K.U."/>
            <person name="Worden A.Z."/>
            <person name="Armbrust E.V."/>
            <person name="Bowler C."/>
            <person name="Green B."/>
            <person name="Moulton V."/>
            <person name="Van Oosterhout C."/>
            <person name="Grigoriev I."/>
        </authorList>
    </citation>
    <scope>NUCLEOTIDE SEQUENCE [LARGE SCALE GENOMIC DNA]</scope>
    <source>
        <strain evidence="3 4">CCMP1102</strain>
    </source>
</reference>
<keyword evidence="2" id="KW-0472">Membrane</keyword>
<keyword evidence="2" id="KW-0812">Transmembrane</keyword>
<evidence type="ECO:0000313" key="4">
    <source>
        <dbReference type="Proteomes" id="UP000095751"/>
    </source>
</evidence>